<feature type="non-terminal residue" evidence="2">
    <location>
        <position position="95"/>
    </location>
</feature>
<gene>
    <name evidence="2" type="ORF">FKW44_015473</name>
</gene>
<accession>A0A7T8K0N5</accession>
<evidence type="ECO:0000256" key="1">
    <source>
        <dbReference type="SAM" id="MobiDB-lite"/>
    </source>
</evidence>
<dbReference type="Proteomes" id="UP000595437">
    <property type="component" value="Chromosome 10"/>
</dbReference>
<protein>
    <submittedName>
        <fullName evidence="2">Uncharacterized protein</fullName>
    </submittedName>
</protein>
<evidence type="ECO:0000313" key="3">
    <source>
        <dbReference type="Proteomes" id="UP000595437"/>
    </source>
</evidence>
<keyword evidence="3" id="KW-1185">Reference proteome</keyword>
<sequence>MEPQEPGSRPTNEAICEEDDDRDGVHMQIQACLDLSTIYRGHSRLEDHDQLPEDDWAPVQQPQIAQDTSERLSPNCGTTDVLMLPRILTRKDVEQ</sequence>
<organism evidence="2 3">
    <name type="scientific">Caligus rogercresseyi</name>
    <name type="common">Sea louse</name>
    <dbReference type="NCBI Taxonomy" id="217165"/>
    <lineage>
        <taxon>Eukaryota</taxon>
        <taxon>Metazoa</taxon>
        <taxon>Ecdysozoa</taxon>
        <taxon>Arthropoda</taxon>
        <taxon>Crustacea</taxon>
        <taxon>Multicrustacea</taxon>
        <taxon>Hexanauplia</taxon>
        <taxon>Copepoda</taxon>
        <taxon>Siphonostomatoida</taxon>
        <taxon>Caligidae</taxon>
        <taxon>Caligus</taxon>
    </lineage>
</organism>
<proteinExistence type="predicted"/>
<evidence type="ECO:0000313" key="2">
    <source>
        <dbReference type="EMBL" id="QQP41186.1"/>
    </source>
</evidence>
<reference evidence="3" key="1">
    <citation type="submission" date="2021-01" db="EMBL/GenBank/DDBJ databases">
        <title>Caligus Genome Assembly.</title>
        <authorList>
            <person name="Gallardo-Escarate C."/>
        </authorList>
    </citation>
    <scope>NUCLEOTIDE SEQUENCE [LARGE SCALE GENOMIC DNA]</scope>
</reference>
<dbReference type="EMBL" id="CP045899">
    <property type="protein sequence ID" value="QQP41186.1"/>
    <property type="molecule type" value="Genomic_DNA"/>
</dbReference>
<name>A0A7T8K0N5_CALRO</name>
<feature type="region of interest" description="Disordered" evidence="1">
    <location>
        <begin position="1"/>
        <end position="20"/>
    </location>
</feature>
<dbReference type="AlphaFoldDB" id="A0A7T8K0N5"/>